<comment type="similarity">
    <text evidence="3">Belongs to the CTU2/NCS2 family.</text>
</comment>
<dbReference type="InterPro" id="IPR014729">
    <property type="entry name" value="Rossmann-like_a/b/a_fold"/>
</dbReference>
<dbReference type="GO" id="GO:0016779">
    <property type="term" value="F:nucleotidyltransferase activity"/>
    <property type="evidence" value="ECO:0007669"/>
    <property type="project" value="UniProtKB-UniRule"/>
</dbReference>
<evidence type="ECO:0000313" key="5">
    <source>
        <dbReference type="WBParaSite" id="jg25517"/>
    </source>
</evidence>
<organism evidence="4 5">
    <name type="scientific">Ditylenchus dipsaci</name>
    <dbReference type="NCBI Taxonomy" id="166011"/>
    <lineage>
        <taxon>Eukaryota</taxon>
        <taxon>Metazoa</taxon>
        <taxon>Ecdysozoa</taxon>
        <taxon>Nematoda</taxon>
        <taxon>Chromadorea</taxon>
        <taxon>Rhabditida</taxon>
        <taxon>Tylenchina</taxon>
        <taxon>Tylenchomorpha</taxon>
        <taxon>Sphaerularioidea</taxon>
        <taxon>Anguinidae</taxon>
        <taxon>Anguininae</taxon>
        <taxon>Ditylenchus</taxon>
    </lineage>
</organism>
<protein>
    <recommendedName>
        <fullName evidence="3">Cytoplasmic tRNA 2-thiolation protein 2</fullName>
    </recommendedName>
</protein>
<dbReference type="Pfam" id="PF10288">
    <property type="entry name" value="CTU2"/>
    <property type="match status" value="1"/>
</dbReference>
<evidence type="ECO:0000313" key="4">
    <source>
        <dbReference type="Proteomes" id="UP000887574"/>
    </source>
</evidence>
<dbReference type="GO" id="GO:0005829">
    <property type="term" value="C:cytosol"/>
    <property type="evidence" value="ECO:0007669"/>
    <property type="project" value="TreeGrafter"/>
</dbReference>
<keyword evidence="1 3" id="KW-0963">Cytoplasm</keyword>
<dbReference type="GO" id="GO:0032447">
    <property type="term" value="P:protein urmylation"/>
    <property type="evidence" value="ECO:0007669"/>
    <property type="project" value="UniProtKB-UniRule"/>
</dbReference>
<accession>A0A915E3R7</accession>
<proteinExistence type="inferred from homology"/>
<name>A0A915E3R7_9BILA</name>
<comment type="pathway">
    <text evidence="3">tRNA modification; 5-methoxycarbonylmethyl-2-thiouridine-tRNA biosynthesis.</text>
</comment>
<comment type="subcellular location">
    <subcellularLocation>
        <location evidence="3">Cytoplasm</location>
    </subcellularLocation>
</comment>
<dbReference type="Gene3D" id="3.40.50.620">
    <property type="entry name" value="HUPs"/>
    <property type="match status" value="1"/>
</dbReference>
<dbReference type="GO" id="GO:0016783">
    <property type="term" value="F:sulfurtransferase activity"/>
    <property type="evidence" value="ECO:0007669"/>
    <property type="project" value="TreeGrafter"/>
</dbReference>
<comment type="function">
    <text evidence="3">Plays a central role in 2-thiolation of mcm(5)S(2)U at tRNA wobble positions of tRNA(Lys), tRNA(Glu) and tRNA(Gln). May act by forming a heterodimer with NCS6/CTU1 that ligates sulfur from thiocarboxylated URM1 onto the uridine of tRNAs at wobble position.</text>
</comment>
<dbReference type="GO" id="GO:0002143">
    <property type="term" value="P:tRNA wobble position uridine thiolation"/>
    <property type="evidence" value="ECO:0007669"/>
    <property type="project" value="TreeGrafter"/>
</dbReference>
<sequence length="495" mass="55679">MTINAEPTRFHKCVKCPEKGEYFGLDIKKAVYCQPCFINMVKHKFCFLLGKHKIFKDTQPENAIVLYSGDPASALLLSLVNREQFHQIHSMLKIFAPDWKVHFVHLAAALEPTLSFDSAGQGEQEASQAIRGFDKVNDYFVLLKSIKCNSLRHEMSRILQNILVFRAAKALNCSKVITSENMESLANTSLNVLCLGRGPAISHLTSVVDLRMCSHDDKNCSPVLIRPLRDICNREIELFHQLEDTQQLVTQTNPSSCETDRSSNGGLQSITSEFLTNLQATGYPSTTTTILSVCSKVESLCRGEGQEIRCSMCLCPFFQEEVSDLEQAEIKAWIDYRLCRTCLDMLQEIGEDVNIMSSIAQSSPSSQGSKTRGKVVGGNKRGPIWDRYDEVTIDSTGQLILRCQECSKEFNHPSRASTLTYHWNHLHGEKEQPAKKLRNYQGGDQPRAKQLRIQDALTDVLSVPAYPINMFLRPVVRNFFAVMKPKVAQSSTRST</sequence>
<evidence type="ECO:0000256" key="2">
    <source>
        <dbReference type="ARBA" id="ARBA00022694"/>
    </source>
</evidence>
<reference evidence="5" key="1">
    <citation type="submission" date="2022-11" db="UniProtKB">
        <authorList>
            <consortium name="WormBaseParasite"/>
        </authorList>
    </citation>
    <scope>IDENTIFICATION</scope>
</reference>
<dbReference type="WBParaSite" id="jg25517">
    <property type="protein sequence ID" value="jg25517"/>
    <property type="gene ID" value="jg25517"/>
</dbReference>
<keyword evidence="2 3" id="KW-0819">tRNA processing</keyword>
<dbReference type="AlphaFoldDB" id="A0A915E3R7"/>
<keyword evidence="4" id="KW-1185">Reference proteome</keyword>
<dbReference type="GO" id="GO:0000049">
    <property type="term" value="F:tRNA binding"/>
    <property type="evidence" value="ECO:0007669"/>
    <property type="project" value="InterPro"/>
</dbReference>
<dbReference type="Proteomes" id="UP000887574">
    <property type="component" value="Unplaced"/>
</dbReference>
<evidence type="ECO:0000256" key="3">
    <source>
        <dbReference type="HAMAP-Rule" id="MF_03054"/>
    </source>
</evidence>
<dbReference type="InterPro" id="IPR019407">
    <property type="entry name" value="CTU2"/>
</dbReference>
<evidence type="ECO:0000256" key="1">
    <source>
        <dbReference type="ARBA" id="ARBA00022490"/>
    </source>
</evidence>
<dbReference type="PANTHER" id="PTHR20882">
    <property type="entry name" value="CYTOPLASMIC TRNA 2-THIOLATION PROTEIN 2"/>
    <property type="match status" value="1"/>
</dbReference>
<dbReference type="PANTHER" id="PTHR20882:SF14">
    <property type="entry name" value="CYTOPLASMIC TRNA 2-THIOLATION PROTEIN 2"/>
    <property type="match status" value="1"/>
</dbReference>
<dbReference type="HAMAP" id="MF_03054">
    <property type="entry name" value="CTU2"/>
    <property type="match status" value="1"/>
</dbReference>